<evidence type="ECO:0000256" key="1">
    <source>
        <dbReference type="SAM" id="MobiDB-lite"/>
    </source>
</evidence>
<dbReference type="Proteomes" id="UP001491310">
    <property type="component" value="Unassembled WGS sequence"/>
</dbReference>
<evidence type="ECO:0008006" key="4">
    <source>
        <dbReference type="Google" id="ProtNLM"/>
    </source>
</evidence>
<organism evidence="2 3">
    <name type="scientific">Coccomyxa subellipsoidea</name>
    <dbReference type="NCBI Taxonomy" id="248742"/>
    <lineage>
        <taxon>Eukaryota</taxon>
        <taxon>Viridiplantae</taxon>
        <taxon>Chlorophyta</taxon>
        <taxon>core chlorophytes</taxon>
        <taxon>Trebouxiophyceae</taxon>
        <taxon>Trebouxiophyceae incertae sedis</taxon>
        <taxon>Coccomyxaceae</taxon>
        <taxon>Coccomyxa</taxon>
    </lineage>
</organism>
<feature type="compositionally biased region" description="Basic and acidic residues" evidence="1">
    <location>
        <begin position="65"/>
        <end position="76"/>
    </location>
</feature>
<evidence type="ECO:0000313" key="3">
    <source>
        <dbReference type="Proteomes" id="UP001491310"/>
    </source>
</evidence>
<sequence length="87" mass="9218">MAEAALLGAERALNTNGQTVASYSAARTEQRLNQLETTITELKQQIADRPGTEDPWDPTPTGKRRAGEPAKGEPAKRKATAATASAL</sequence>
<proteinExistence type="predicted"/>
<feature type="region of interest" description="Disordered" evidence="1">
    <location>
        <begin position="45"/>
        <end position="87"/>
    </location>
</feature>
<gene>
    <name evidence="2" type="ORF">WJX75_000509</name>
</gene>
<reference evidence="2 3" key="1">
    <citation type="journal article" date="2024" name="Nat. Commun.">
        <title>Phylogenomics reveals the evolutionary origins of lichenization in chlorophyte algae.</title>
        <authorList>
            <person name="Puginier C."/>
            <person name="Libourel C."/>
            <person name="Otte J."/>
            <person name="Skaloud P."/>
            <person name="Haon M."/>
            <person name="Grisel S."/>
            <person name="Petersen M."/>
            <person name="Berrin J.G."/>
            <person name="Delaux P.M."/>
            <person name="Dal Grande F."/>
            <person name="Keller J."/>
        </authorList>
    </citation>
    <scope>NUCLEOTIDE SEQUENCE [LARGE SCALE GENOMIC DNA]</scope>
    <source>
        <strain evidence="2 3">SAG 216-7</strain>
    </source>
</reference>
<dbReference type="EMBL" id="JALJOT010000019">
    <property type="protein sequence ID" value="KAK9901067.1"/>
    <property type="molecule type" value="Genomic_DNA"/>
</dbReference>
<name>A0ABR2YAF7_9CHLO</name>
<evidence type="ECO:0000313" key="2">
    <source>
        <dbReference type="EMBL" id="KAK9901067.1"/>
    </source>
</evidence>
<protein>
    <recommendedName>
        <fullName evidence="4">Terminase small subunit</fullName>
    </recommendedName>
</protein>
<accession>A0ABR2YAF7</accession>
<keyword evidence="3" id="KW-1185">Reference proteome</keyword>
<comment type="caution">
    <text evidence="2">The sequence shown here is derived from an EMBL/GenBank/DDBJ whole genome shotgun (WGS) entry which is preliminary data.</text>
</comment>